<dbReference type="PANTHER" id="PTHR34985:SF1">
    <property type="entry name" value="SLR0554 PROTEIN"/>
    <property type="match status" value="1"/>
</dbReference>
<feature type="domain" description="Virulence-associated protein E-like" evidence="1">
    <location>
        <begin position="427"/>
        <end position="641"/>
    </location>
</feature>
<feature type="domain" description="BT4734-like N-terminal" evidence="2">
    <location>
        <begin position="80"/>
        <end position="206"/>
    </location>
</feature>
<organism evidence="4 5">
    <name type="scientific">Parabacteroides distasonis</name>
    <dbReference type="NCBI Taxonomy" id="823"/>
    <lineage>
        <taxon>Bacteria</taxon>
        <taxon>Pseudomonadati</taxon>
        <taxon>Bacteroidota</taxon>
        <taxon>Bacteroidia</taxon>
        <taxon>Bacteroidales</taxon>
        <taxon>Tannerellaceae</taxon>
        <taxon>Parabacteroides</taxon>
    </lineage>
</organism>
<accession>A0A173UJ70</accession>
<evidence type="ECO:0000313" key="4">
    <source>
        <dbReference type="EMBL" id="CUN13618.1"/>
    </source>
</evidence>
<evidence type="ECO:0000259" key="2">
    <source>
        <dbReference type="Pfam" id="PF08800"/>
    </source>
</evidence>
<sequence length="716" mass="83573">MGKLLFFYRKNCKHKLFNFLNNILDMKITKQTAYRHTVAQRAMRMEEIVAWVKDERTRDKLALFREKLRRAYPGKRYPFTRKLPQLLFAGTFRKGELKEYNGWILLEINRLKSIEEALSLKQKIVEYPQTLFAMIGSSGRSVKFVVAYTYPDGSLPRSRTDAEVFHAHAYRHALKTYEPRLSYPIELKRPVLEMGCRLSYDADVYYNPDALSIHLEQPVAMPDESAYQERFEKRVPVPVESAGQTLYDQYRYVAIQYEFALQRALEEHGSLSIKVDFKPLLVTLGRLCFAAGVEEEDCVKWTMLYLGNLISEVEIRETLRQSYRLASDSDFGCTSLYKPDQLQSLKMEEFMNRRYDFRYNLMSGGPEYREKNTFCFDYRPVTDRVLNSIALNAQKEGLQLWDRDVRRFVFSDRIPDYAPIEDYLTRLPVWDGKDRIRPLAARIPCDNVRWEQLFYTWFLSMVAHWQGRDKQHGNSLSPLLVGGQGCGKSTFCFNLLPPDLNKYYTDSIDFSKKRDAELYLTRFGLINIDEFDQVSARHQGFLKHLLQKPVVNVRKPHATQVESVKRYASFIATSNHTDLLGDPSGSRRFICIEVKGLIDNDQPIDYLQLYAQAVAALKNNERYWLTHEEEVSQMQANEAFQQRPLFEDLFFQYYRPASHNEEGLKISAGEIYLSLQKKSGVKLPMSNVSVFGRFLKKIGLKTQLASRGRLYLVVEK</sequence>
<evidence type="ECO:0000313" key="5">
    <source>
        <dbReference type="Proteomes" id="UP000095591"/>
    </source>
</evidence>
<dbReference type="Pfam" id="PF05272">
    <property type="entry name" value="VapE-like_dom"/>
    <property type="match status" value="1"/>
</dbReference>
<gene>
    <name evidence="4" type="ORF">ERS852429_02120</name>
</gene>
<evidence type="ECO:0000259" key="1">
    <source>
        <dbReference type="Pfam" id="PF05272"/>
    </source>
</evidence>
<dbReference type="PANTHER" id="PTHR34985">
    <property type="entry name" value="SLR0554 PROTEIN"/>
    <property type="match status" value="1"/>
</dbReference>
<dbReference type="Pfam" id="PF08800">
    <property type="entry name" value="BT4734-like_N"/>
    <property type="match status" value="1"/>
</dbReference>
<feature type="domain" description="DUF3874" evidence="3">
    <location>
        <begin position="643"/>
        <end position="713"/>
    </location>
</feature>
<dbReference type="InterPro" id="IPR014907">
    <property type="entry name" value="BT4734-like_N"/>
</dbReference>
<dbReference type="Proteomes" id="UP000095591">
    <property type="component" value="Unassembled WGS sequence"/>
</dbReference>
<name>A0A173UJ70_PARDI</name>
<reference evidence="4 5" key="1">
    <citation type="submission" date="2015-09" db="EMBL/GenBank/DDBJ databases">
        <authorList>
            <consortium name="Pathogen Informatics"/>
        </authorList>
    </citation>
    <scope>NUCLEOTIDE SEQUENCE [LARGE SCALE GENOMIC DNA]</scope>
    <source>
        <strain evidence="4 5">2789STDY5608872</strain>
    </source>
</reference>
<dbReference type="Pfam" id="PF12990">
    <property type="entry name" value="DUF3874"/>
    <property type="match status" value="1"/>
</dbReference>
<dbReference type="AlphaFoldDB" id="A0A173UJ70"/>
<dbReference type="InterPro" id="IPR024450">
    <property type="entry name" value="DUF3874"/>
</dbReference>
<evidence type="ECO:0000259" key="3">
    <source>
        <dbReference type="Pfam" id="PF12990"/>
    </source>
</evidence>
<dbReference type="SUPFAM" id="SSF52540">
    <property type="entry name" value="P-loop containing nucleoside triphosphate hydrolases"/>
    <property type="match status" value="1"/>
</dbReference>
<protein>
    <submittedName>
        <fullName evidence="4">Predicted P-loop ATPase and inactivated derivatives</fullName>
    </submittedName>
</protein>
<proteinExistence type="predicted"/>
<dbReference type="InterPro" id="IPR007936">
    <property type="entry name" value="VapE-like_dom"/>
</dbReference>
<dbReference type="InterPro" id="IPR027417">
    <property type="entry name" value="P-loop_NTPase"/>
</dbReference>
<dbReference type="EMBL" id="CYXP01000004">
    <property type="protein sequence ID" value="CUN13618.1"/>
    <property type="molecule type" value="Genomic_DNA"/>
</dbReference>